<reference evidence="1" key="1">
    <citation type="submission" date="2022-04" db="EMBL/GenBank/DDBJ databases">
        <title>Genome of the entomopathogenic fungus Entomophthora muscae.</title>
        <authorList>
            <person name="Elya C."/>
            <person name="Lovett B.R."/>
            <person name="Lee E."/>
            <person name="Macias A.M."/>
            <person name="Hajek A.E."/>
            <person name="De Bivort B.L."/>
            <person name="Kasson M.T."/>
            <person name="De Fine Licht H.H."/>
            <person name="Stajich J.E."/>
        </authorList>
    </citation>
    <scope>NUCLEOTIDE SEQUENCE</scope>
    <source>
        <strain evidence="1">Berkeley</strain>
    </source>
</reference>
<accession>A0ACC2TSL7</accession>
<dbReference type="Proteomes" id="UP001165960">
    <property type="component" value="Unassembled WGS sequence"/>
</dbReference>
<keyword evidence="2" id="KW-1185">Reference proteome</keyword>
<comment type="caution">
    <text evidence="1">The sequence shown here is derived from an EMBL/GenBank/DDBJ whole genome shotgun (WGS) entry which is preliminary data.</text>
</comment>
<evidence type="ECO:0000313" key="1">
    <source>
        <dbReference type="EMBL" id="KAJ9077614.1"/>
    </source>
</evidence>
<evidence type="ECO:0000313" key="2">
    <source>
        <dbReference type="Proteomes" id="UP001165960"/>
    </source>
</evidence>
<dbReference type="EMBL" id="QTSX02002189">
    <property type="protein sequence ID" value="KAJ9077614.1"/>
    <property type="molecule type" value="Genomic_DNA"/>
</dbReference>
<proteinExistence type="predicted"/>
<gene>
    <name evidence="1" type="ORF">DSO57_1015235</name>
</gene>
<protein>
    <submittedName>
        <fullName evidence="1">Uncharacterized protein</fullName>
    </submittedName>
</protein>
<name>A0ACC2TSL7_9FUNG</name>
<sequence length="281" mass="31719">MRLLLEADDPVSAGAYVNRTTAIIDPVKDGDENILFKTCQARILDSNRSFQKAAWKYFELSCIPAVSEDDRMVALAQSMKCIVLAEAGPQRSRFLATIYKDERSPKVEPKDLFTFIEYLYLDRMISTNLKREFATHLAPHHLAQLSDGSSLLDKAVVEHNIVCCSRFYRTVYFDQLASILDISQSKVELIVGKLVADGNLSATLDQIEGLISFHEIDPKDDSKEKDEDSVAIADICDPVMTLSRDWDEHISSVGTHLEDIFYLLRSKYPEWIVSHSSGHVN</sequence>
<organism evidence="1 2">
    <name type="scientific">Entomophthora muscae</name>
    <dbReference type="NCBI Taxonomy" id="34485"/>
    <lineage>
        <taxon>Eukaryota</taxon>
        <taxon>Fungi</taxon>
        <taxon>Fungi incertae sedis</taxon>
        <taxon>Zoopagomycota</taxon>
        <taxon>Entomophthoromycotina</taxon>
        <taxon>Entomophthoromycetes</taxon>
        <taxon>Entomophthorales</taxon>
        <taxon>Entomophthoraceae</taxon>
        <taxon>Entomophthora</taxon>
    </lineage>
</organism>